<evidence type="ECO:0000256" key="1">
    <source>
        <dbReference type="SAM" id="MobiDB-lite"/>
    </source>
</evidence>
<feature type="domain" description="MobA/VirD2-like nuclease" evidence="2">
    <location>
        <begin position="76"/>
        <end position="168"/>
    </location>
</feature>
<dbReference type="EMBL" id="JAVDYC010000001">
    <property type="protein sequence ID" value="MDR7320854.1"/>
    <property type="molecule type" value="Genomic_DNA"/>
</dbReference>
<evidence type="ECO:0000313" key="4">
    <source>
        <dbReference type="Proteomes" id="UP001183629"/>
    </source>
</evidence>
<feature type="compositionally biased region" description="Low complexity" evidence="1">
    <location>
        <begin position="414"/>
        <end position="430"/>
    </location>
</feature>
<accession>A0AAE3ZJ32</accession>
<dbReference type="Proteomes" id="UP001183629">
    <property type="component" value="Unassembled WGS sequence"/>
</dbReference>
<reference evidence="3 4" key="1">
    <citation type="submission" date="2023-07" db="EMBL/GenBank/DDBJ databases">
        <title>Sequencing the genomes of 1000 actinobacteria strains.</title>
        <authorList>
            <person name="Klenk H.-P."/>
        </authorList>
    </citation>
    <scope>NUCLEOTIDE SEQUENCE [LARGE SCALE GENOMIC DNA]</scope>
    <source>
        <strain evidence="3 4">DSM 44711</strain>
    </source>
</reference>
<dbReference type="Pfam" id="PF03432">
    <property type="entry name" value="Relaxase"/>
    <property type="match status" value="1"/>
</dbReference>
<feature type="region of interest" description="Disordered" evidence="1">
    <location>
        <begin position="414"/>
        <end position="448"/>
    </location>
</feature>
<keyword evidence="4" id="KW-1185">Reference proteome</keyword>
<dbReference type="InterPro" id="IPR005094">
    <property type="entry name" value="Endonuclease_MobA/VirD2"/>
</dbReference>
<evidence type="ECO:0000313" key="3">
    <source>
        <dbReference type="EMBL" id="MDR7320854.1"/>
    </source>
</evidence>
<name>A0AAE3ZJ32_9ACTN</name>
<comment type="caution">
    <text evidence="3">The sequence shown here is derived from an EMBL/GenBank/DDBJ whole genome shotgun (WGS) entry which is preliminary data.</text>
</comment>
<dbReference type="RefSeq" id="WP_310409523.1">
    <property type="nucleotide sequence ID" value="NZ_JAVDYC010000001.1"/>
</dbReference>
<protein>
    <recommendedName>
        <fullName evidence="2">MobA/VirD2-like nuclease domain-containing protein</fullName>
    </recommendedName>
</protein>
<evidence type="ECO:0000259" key="2">
    <source>
        <dbReference type="Pfam" id="PF03432"/>
    </source>
</evidence>
<organism evidence="3 4">
    <name type="scientific">Catenuloplanes niger</name>
    <dbReference type="NCBI Taxonomy" id="587534"/>
    <lineage>
        <taxon>Bacteria</taxon>
        <taxon>Bacillati</taxon>
        <taxon>Actinomycetota</taxon>
        <taxon>Actinomycetes</taxon>
        <taxon>Micromonosporales</taxon>
        <taxon>Micromonosporaceae</taxon>
        <taxon>Catenuloplanes</taxon>
    </lineage>
</organism>
<sequence length="448" mass="48948">MIPNIVRGKRVGGLLRYLYGPGRREEHVNPRLVAAWDGAGPLSALEPAAGLGGRRDFRGLVDVLEQPVRSGRNPPAKPVWHCSLRTHPSDRQLSDAQWGRIDAEAMSQIGLAPHADAGAVRWIAMRHGTDHIHIVATLVRQDRRTDWARNDRWRAQAACRDLEERYGLYQVGPAASAHRRPRAAELHKARRLGRTETDRDVLRGEARFGAAAAAGTDEFFALLREAGLLVRPRLSSVRPGEVTGYSIAINRPNPIWYGGGRLATDLTLPRLRARWDDTPPTPSPADPRALIDQAIHKVASTGLADTGACDLLFVAARQVPGRARRRLLSRAADALDRAARPQRSPPARTSGHLRGLARLLHLTGQLGDDRNTAAVLQLLLALAHLADAIADLRDASRQLHHARDARQAARLLRAAAQTRGPGGTTRPLTPGRDRRHDPTATDAPGRST</sequence>
<proteinExistence type="predicted"/>
<gene>
    <name evidence="3" type="ORF">J2S44_001104</name>
</gene>
<dbReference type="AlphaFoldDB" id="A0AAE3ZJ32"/>